<protein>
    <submittedName>
        <fullName evidence="1">Uncharacterized protein</fullName>
    </submittedName>
</protein>
<dbReference type="Gene3D" id="2.180.10.10">
    <property type="entry name" value="RHS repeat-associated core"/>
    <property type="match status" value="1"/>
</dbReference>
<accession>A0A9W5AYG0</accession>
<dbReference type="Proteomes" id="UP000191933">
    <property type="component" value="Unassembled WGS sequence"/>
</dbReference>
<dbReference type="Pfam" id="PF05593">
    <property type="entry name" value="RHS_repeat"/>
    <property type="match status" value="1"/>
</dbReference>
<dbReference type="EMBL" id="FBVY01000003">
    <property type="protein sequence ID" value="CUW86646.1"/>
    <property type="molecule type" value="Genomic_DNA"/>
</dbReference>
<reference evidence="1 2" key="1">
    <citation type="submission" date="2016-01" db="EMBL/GenBank/DDBJ databases">
        <authorList>
            <person name="Regsiter A."/>
            <person name="william w."/>
        </authorList>
    </citation>
    <scope>NUCLEOTIDE SEQUENCE [LARGE SCALE GENOMIC DNA]</scope>
    <source>
        <strain evidence="1 2">CFBP 5494</strain>
    </source>
</reference>
<organism evidence="1 2">
    <name type="scientific">Agrobacterium genomosp. 2 str. CFBP 5494</name>
    <dbReference type="NCBI Taxonomy" id="1183436"/>
    <lineage>
        <taxon>Bacteria</taxon>
        <taxon>Pseudomonadati</taxon>
        <taxon>Pseudomonadota</taxon>
        <taxon>Alphaproteobacteria</taxon>
        <taxon>Hyphomicrobiales</taxon>
        <taxon>Rhizobiaceae</taxon>
        <taxon>Rhizobium/Agrobacterium group</taxon>
        <taxon>Agrobacterium</taxon>
        <taxon>Agrobacterium tumefaciens complex</taxon>
    </lineage>
</organism>
<name>A0A9W5AYG0_9HYPH</name>
<dbReference type="InterPro" id="IPR031325">
    <property type="entry name" value="RHS_repeat"/>
</dbReference>
<evidence type="ECO:0000313" key="2">
    <source>
        <dbReference type="Proteomes" id="UP000191933"/>
    </source>
</evidence>
<gene>
    <name evidence="1" type="ORF">AGR2A_Cc110138</name>
</gene>
<evidence type="ECO:0000313" key="1">
    <source>
        <dbReference type="EMBL" id="CUW86646.1"/>
    </source>
</evidence>
<proteinExistence type="predicted"/>
<keyword evidence="2" id="KW-1185">Reference proteome</keyword>
<dbReference type="AlphaFoldDB" id="A0A9W5AYG0"/>
<sequence>MRHEFEYDVNGNLIRKTVRASGLTWRYGYSAYDELVLVSRQASASTGATAELTVSYGYDALGRRVWERRQDASGTETSFRSPV</sequence>
<comment type="caution">
    <text evidence="1">The sequence shown here is derived from an EMBL/GenBank/DDBJ whole genome shotgun (WGS) entry which is preliminary data.</text>
</comment>